<organism evidence="1 2">
    <name type="scientific">Camellia lanceoleosa</name>
    <dbReference type="NCBI Taxonomy" id="1840588"/>
    <lineage>
        <taxon>Eukaryota</taxon>
        <taxon>Viridiplantae</taxon>
        <taxon>Streptophyta</taxon>
        <taxon>Embryophyta</taxon>
        <taxon>Tracheophyta</taxon>
        <taxon>Spermatophyta</taxon>
        <taxon>Magnoliopsida</taxon>
        <taxon>eudicotyledons</taxon>
        <taxon>Gunneridae</taxon>
        <taxon>Pentapetalae</taxon>
        <taxon>asterids</taxon>
        <taxon>Ericales</taxon>
        <taxon>Theaceae</taxon>
        <taxon>Camellia</taxon>
    </lineage>
</organism>
<gene>
    <name evidence="1" type="ORF">LOK49_LG14G02143</name>
</gene>
<reference evidence="1 2" key="1">
    <citation type="journal article" date="2022" name="Plant J.">
        <title>Chromosome-level genome of Camellia lanceoleosa provides a valuable resource for understanding genome evolution and self-incompatibility.</title>
        <authorList>
            <person name="Gong W."/>
            <person name="Xiao S."/>
            <person name="Wang L."/>
            <person name="Liao Z."/>
            <person name="Chang Y."/>
            <person name="Mo W."/>
            <person name="Hu G."/>
            <person name="Li W."/>
            <person name="Zhao G."/>
            <person name="Zhu H."/>
            <person name="Hu X."/>
            <person name="Ji K."/>
            <person name="Xiang X."/>
            <person name="Song Q."/>
            <person name="Yuan D."/>
            <person name="Jin S."/>
            <person name="Zhang L."/>
        </authorList>
    </citation>
    <scope>NUCLEOTIDE SEQUENCE [LARGE SCALE GENOMIC DNA]</scope>
    <source>
        <strain evidence="1">SQ_2022a</strain>
    </source>
</reference>
<keyword evidence="2" id="KW-1185">Reference proteome</keyword>
<comment type="caution">
    <text evidence="1">The sequence shown here is derived from an EMBL/GenBank/DDBJ whole genome shotgun (WGS) entry which is preliminary data.</text>
</comment>
<evidence type="ECO:0000313" key="1">
    <source>
        <dbReference type="EMBL" id="KAI7986886.1"/>
    </source>
</evidence>
<proteinExistence type="predicted"/>
<evidence type="ECO:0000313" key="2">
    <source>
        <dbReference type="Proteomes" id="UP001060215"/>
    </source>
</evidence>
<sequence>MDTSWDRSLRDDQFQYQYQYRRQRDNNNNNNNNPSFSSTLLDAIYRSIDEGSGGGGGGGGGGRGRGGDEFVLYRETMRKKSSNCHGGGFEDDVDTANLRRACIIEKWMEKRPKPIRTSISAPPEKFNKQGSSSSGEFKVFDNSKNQKPKHENSFVKTKSKAMKIYGDLKKAKQPISPGGKLSNFLNSLFTAGSPKKAKISSPSNTGSYNDTSSDCKSKSSTYASACSSASSFSRSCLSKTPSSRGKLSNGVKRSVRFYPVSVIVDEDCQPCGEKSLNKDDPNSTQRNSINEDLKLRIMEKNRRVEEVARDLLKNYQNKVQYDEDQFDNDDDDEDDDAASCASSDLFELDNLSAIGIDRYREELPVYETTRLDTNRAIANGLI</sequence>
<name>A0ACC0FHL0_9ERIC</name>
<dbReference type="EMBL" id="CM045772">
    <property type="protein sequence ID" value="KAI7986886.1"/>
    <property type="molecule type" value="Genomic_DNA"/>
</dbReference>
<accession>A0ACC0FHL0</accession>
<dbReference type="Proteomes" id="UP001060215">
    <property type="component" value="Chromosome 15"/>
</dbReference>
<protein>
    <submittedName>
        <fullName evidence="1">Protein BIG GRAIN 1-like A</fullName>
    </submittedName>
</protein>